<accession>A0AAJ6CTL6</accession>
<evidence type="ECO:0000313" key="8">
    <source>
        <dbReference type="Proteomes" id="UP001219901"/>
    </source>
</evidence>
<evidence type="ECO:0000256" key="3">
    <source>
        <dbReference type="ARBA" id="ARBA00022989"/>
    </source>
</evidence>
<protein>
    <recommendedName>
        <fullName evidence="10">CvpA family protein</fullName>
    </recommendedName>
</protein>
<evidence type="ECO:0000313" key="9">
    <source>
        <dbReference type="Proteomes" id="UP001321249"/>
    </source>
</evidence>
<sequence length="214" mass="22949">MNVLDWVLIAAFAITAIWGFKTGLVMAAINAISIYVALFLSGLFAGRVLSLIWDGVESEALSTAIGYVIIFVGVFIVGRIVGSIIKKALKVTFMGWVDSLGGIVIGLVAGVLISGGVMTVLARYSFVEDEAPAESGITLENVMTDGIEGLQDEVTGRTIAYVKDMGRENGRTWLVESQVVPSLLNLRSFVIDFAPEEFGVALDRLEQAIDQQDA</sequence>
<reference evidence="8 9" key="1">
    <citation type="submission" date="2019-11" db="EMBL/GenBank/DDBJ databases">
        <authorList>
            <person name="Cho J.-C."/>
        </authorList>
    </citation>
    <scope>NUCLEOTIDE SEQUENCE [LARGE SCALE GENOMIC DNA]</scope>
    <source>
        <strain evidence="7 8">JH1073</strain>
        <strain evidence="6 9">JH702</strain>
    </source>
</reference>
<dbReference type="InterPro" id="IPR003825">
    <property type="entry name" value="Colicin-V_CvpA"/>
</dbReference>
<name>A0AAJ6CTL6_9CHLR</name>
<evidence type="ECO:0000256" key="1">
    <source>
        <dbReference type="ARBA" id="ARBA00004141"/>
    </source>
</evidence>
<evidence type="ECO:0000256" key="4">
    <source>
        <dbReference type="ARBA" id="ARBA00023136"/>
    </source>
</evidence>
<dbReference type="GO" id="GO:0016020">
    <property type="term" value="C:membrane"/>
    <property type="evidence" value="ECO:0007669"/>
    <property type="project" value="UniProtKB-SubCell"/>
</dbReference>
<feature type="transmembrane region" description="Helical" evidence="5">
    <location>
        <begin position="6"/>
        <end position="27"/>
    </location>
</feature>
<organism evidence="7 8">
    <name type="scientific">Candidatus Lucifugimonas marina</name>
    <dbReference type="NCBI Taxonomy" id="3038979"/>
    <lineage>
        <taxon>Bacteria</taxon>
        <taxon>Bacillati</taxon>
        <taxon>Chloroflexota</taxon>
        <taxon>Dehalococcoidia</taxon>
        <taxon>SAR202 cluster</taxon>
        <taxon>Candidatus Lucifugimonadales</taxon>
        <taxon>Candidatus Lucifugimonadaceae</taxon>
        <taxon>Candidatus Lucifugimonas</taxon>
    </lineage>
</organism>
<dbReference type="Proteomes" id="UP001219901">
    <property type="component" value="Chromosome"/>
</dbReference>
<evidence type="ECO:0000256" key="2">
    <source>
        <dbReference type="ARBA" id="ARBA00022692"/>
    </source>
</evidence>
<dbReference type="PANTHER" id="PTHR36926:SF1">
    <property type="entry name" value="COLICIN V PRODUCTION PROTEIN"/>
    <property type="match status" value="1"/>
</dbReference>
<evidence type="ECO:0000256" key="5">
    <source>
        <dbReference type="SAM" id="Phobius"/>
    </source>
</evidence>
<feature type="transmembrane region" description="Helical" evidence="5">
    <location>
        <begin position="65"/>
        <end position="85"/>
    </location>
</feature>
<dbReference type="Pfam" id="PF02674">
    <property type="entry name" value="Colicin_V"/>
    <property type="match status" value="1"/>
</dbReference>
<keyword evidence="8" id="KW-1185">Reference proteome</keyword>
<proteinExistence type="predicted"/>
<dbReference type="EMBL" id="WMBE01000002">
    <property type="protein sequence ID" value="MDG0866894.1"/>
    <property type="molecule type" value="Genomic_DNA"/>
</dbReference>
<dbReference type="AlphaFoldDB" id="A0AAJ6CTL6"/>
<evidence type="ECO:0008006" key="10">
    <source>
        <dbReference type="Google" id="ProtNLM"/>
    </source>
</evidence>
<reference evidence="7" key="2">
    <citation type="journal article" date="2023" name="Nat. Commun.">
        <title>Cultivation of marine bacteria of the SAR202 clade.</title>
        <authorList>
            <person name="Lim Y."/>
            <person name="Seo J.H."/>
            <person name="Giovannoni S.J."/>
            <person name="Kang I."/>
            <person name="Cho J.C."/>
        </authorList>
    </citation>
    <scope>NUCLEOTIDE SEQUENCE</scope>
    <source>
        <strain evidence="7">JH1073</strain>
    </source>
</reference>
<feature type="transmembrane region" description="Helical" evidence="5">
    <location>
        <begin position="34"/>
        <end position="53"/>
    </location>
</feature>
<comment type="subcellular location">
    <subcellularLocation>
        <location evidence="1">Membrane</location>
        <topology evidence="1">Multi-pass membrane protein</topology>
    </subcellularLocation>
</comment>
<dbReference type="InterPro" id="IPR052719">
    <property type="entry name" value="CvpA-like"/>
</dbReference>
<reference evidence="8" key="3">
    <citation type="submission" date="2023-06" db="EMBL/GenBank/DDBJ databases">
        <title>Pangenomics reveal diversification of enzyme families and niche specialization in globally abundant SAR202 bacteria.</title>
        <authorList>
            <person name="Saw J.H.W."/>
        </authorList>
    </citation>
    <scope>NUCLEOTIDE SEQUENCE [LARGE SCALE GENOMIC DNA]</scope>
    <source>
        <strain evidence="8">JH1073</strain>
    </source>
</reference>
<feature type="transmembrane region" description="Helical" evidence="5">
    <location>
        <begin position="97"/>
        <end position="122"/>
    </location>
</feature>
<keyword evidence="4 5" id="KW-0472">Membrane</keyword>
<dbReference type="RefSeq" id="WP_342824718.1">
    <property type="nucleotide sequence ID" value="NZ_CP046146.1"/>
</dbReference>
<dbReference type="Proteomes" id="UP001321249">
    <property type="component" value="Unassembled WGS sequence"/>
</dbReference>
<keyword evidence="2 5" id="KW-0812">Transmembrane</keyword>
<dbReference type="EMBL" id="CP046147">
    <property type="protein sequence ID" value="WFG38314.1"/>
    <property type="molecule type" value="Genomic_DNA"/>
</dbReference>
<dbReference type="GO" id="GO:0009403">
    <property type="term" value="P:toxin biosynthetic process"/>
    <property type="evidence" value="ECO:0007669"/>
    <property type="project" value="InterPro"/>
</dbReference>
<evidence type="ECO:0000313" key="6">
    <source>
        <dbReference type="EMBL" id="MDG0866894.1"/>
    </source>
</evidence>
<evidence type="ECO:0000313" key="7">
    <source>
        <dbReference type="EMBL" id="WFG38314.1"/>
    </source>
</evidence>
<gene>
    <name evidence="6" type="ORF">GKO46_07380</name>
    <name evidence="7" type="ORF">GKO48_01385</name>
</gene>
<dbReference type="PANTHER" id="PTHR36926">
    <property type="entry name" value="COLICIN V PRODUCTION PROTEIN"/>
    <property type="match status" value="1"/>
</dbReference>
<keyword evidence="3 5" id="KW-1133">Transmembrane helix</keyword>